<evidence type="ECO:0000313" key="9">
    <source>
        <dbReference type="Proteomes" id="UP000887568"/>
    </source>
</evidence>
<dbReference type="InterPro" id="IPR014016">
    <property type="entry name" value="UvrD-like_ATP-bd"/>
</dbReference>
<dbReference type="SUPFAM" id="SSF52540">
    <property type="entry name" value="P-loop containing nucleoside triphosphate hydrolases"/>
    <property type="match status" value="1"/>
</dbReference>
<sequence length="997" mass="114560">MERRKCQKQQGEAVERKKSQKSRQEERRRPQQSEDGKTAIDPNAFDHLIWEVELAQKVWEFLRDKKNPRYIKETAIRKIQTLATGDWHRGLSKRFVGSPCDIKLYETNLTKAGRILWERTVVFSPRLTSTEYEKMLESDDSTQIARYSEVIRVWDIVLDHSKVPHAIEVITQAVKGGQKCKIRKSLERIDKGKASRGTNESKNLSCCPAVFRVAQSAQHASNDMMLRQWCPPAVDEYRIMKMYSFTSMLVNAVLKDSQLEVEFPFRVTELEHAIINLQPEPPSSILLLGRSGTGKTTCCLYRMWTRFVRYWQNTSEGPCWIPRDSLFTHLEMAEEVTETHASIKKALPNMDHLHQIFVTRSPKLCAEVQRSFCNMVRGCQFAEEPLSQLDRPMPHRLQDVHQAQFPLFLTSRQLLLLLDASLPNPFFPREADGSLELNQGNKFSCNHPHRKKANRRGLVEKTKFDLRSEVTYEVFAKELWPCINKKKLKCHPSLVWTEITSFIKGSFEALHSETGFLSLEEYLDIGKKMAPNFSTDREEIYNIFKMYKHGNQQKNLFDEGDLVFHVYRRLCEFRRLEWAIHEFYVDETQDFTQAELSLLIQCAQDPNSLFLTGDTAQSIMRGVAFRFKDLKSLFYYANQSVKVQGKSSAVSVPKNVYHLTYNYRSHSGILNLAATVVDILGHFFPLSFDRLLPDQGLFDGPLPVILATSNVNNLPSLLQKSKNHEETSGIDFGADQVILVASASVKQQEKLAMFDKGIVMTIEEAKGLEFNDVLLYNFFKDSGAGNMWRVITGYKPGTIGDQQREHLEKTDLQWLCSTNPSRPLDFNPDEHKVLNSELKRLYTAITRARNNVWIFDEDEKTPLPMFELFCSNGLVEVAKPEDVKSESYTGFVKPSSPSEWKERAKYYTEKDSLEAAEKCAKLAADQEEKERIRAEKAAAEKRQQEEEQRAEKAAAVEKKEQARREEEAESAVFDLASSNVDTALETVAEGAWCGRSF</sequence>
<keyword evidence="1 5" id="KW-0547">Nucleotide-binding</keyword>
<dbReference type="OMA" id="QIARYSE"/>
<dbReference type="Gene3D" id="3.40.50.300">
    <property type="entry name" value="P-loop containing nucleotide triphosphate hydrolases"/>
    <property type="match status" value="2"/>
</dbReference>
<feature type="domain" description="UvrD-like helicase ATP-binding" evidence="7">
    <location>
        <begin position="268"/>
        <end position="666"/>
    </location>
</feature>
<dbReference type="PANTHER" id="PTHR21529">
    <property type="entry name" value="MAMMARY TURMOR VIRUS RECEPTOR HOMOLOG 1, 2 MTVR1, 2"/>
    <property type="match status" value="1"/>
</dbReference>
<evidence type="ECO:0000259" key="7">
    <source>
        <dbReference type="PROSITE" id="PS51198"/>
    </source>
</evidence>
<dbReference type="OrthoDB" id="3156807at2759"/>
<dbReference type="GO" id="GO:0005524">
    <property type="term" value="F:ATP binding"/>
    <property type="evidence" value="ECO:0007669"/>
    <property type="project" value="UniProtKB-UniRule"/>
</dbReference>
<dbReference type="GeneID" id="119743284"/>
<dbReference type="InterPro" id="IPR039904">
    <property type="entry name" value="TRANK1"/>
</dbReference>
<dbReference type="InterPro" id="IPR013986">
    <property type="entry name" value="DExx_box_DNA_helicase_dom_sf"/>
</dbReference>
<name>A0A914BHP5_PATMI</name>
<evidence type="ECO:0000256" key="3">
    <source>
        <dbReference type="ARBA" id="ARBA00022806"/>
    </source>
</evidence>
<proteinExistence type="predicted"/>
<evidence type="ECO:0000256" key="1">
    <source>
        <dbReference type="ARBA" id="ARBA00022741"/>
    </source>
</evidence>
<keyword evidence="3 5" id="KW-0347">Helicase</keyword>
<dbReference type="PANTHER" id="PTHR21529:SF4">
    <property type="entry name" value="TPR AND ANKYRIN REPEAT-CONTAINING PROTEIN 1"/>
    <property type="match status" value="1"/>
</dbReference>
<protein>
    <recommendedName>
        <fullName evidence="7">UvrD-like helicase ATP-binding domain-containing protein</fullName>
    </recommendedName>
</protein>
<evidence type="ECO:0000313" key="8">
    <source>
        <dbReference type="EnsemblMetazoa" id="XP_038075614.1"/>
    </source>
</evidence>
<feature type="binding site" evidence="5">
    <location>
        <begin position="289"/>
        <end position="296"/>
    </location>
    <ligand>
        <name>ATP</name>
        <dbReference type="ChEBI" id="CHEBI:30616"/>
    </ligand>
</feature>
<evidence type="ECO:0000256" key="5">
    <source>
        <dbReference type="PROSITE-ProRule" id="PRU00560"/>
    </source>
</evidence>
<dbReference type="GO" id="GO:0004386">
    <property type="term" value="F:helicase activity"/>
    <property type="evidence" value="ECO:0007669"/>
    <property type="project" value="UniProtKB-UniRule"/>
</dbReference>
<accession>A0A914BHP5</accession>
<reference evidence="8" key="1">
    <citation type="submission" date="2022-11" db="UniProtKB">
        <authorList>
            <consortium name="EnsemblMetazoa"/>
        </authorList>
    </citation>
    <scope>IDENTIFICATION</scope>
</reference>
<feature type="compositionally biased region" description="Basic and acidic residues" evidence="6">
    <location>
        <begin position="13"/>
        <end position="38"/>
    </location>
</feature>
<dbReference type="InterPro" id="IPR014017">
    <property type="entry name" value="DNA_helicase_UvrD-like_C"/>
</dbReference>
<dbReference type="Gene3D" id="1.10.10.160">
    <property type="match status" value="1"/>
</dbReference>
<dbReference type="Pfam" id="PF13361">
    <property type="entry name" value="UvrD_C"/>
    <property type="match status" value="1"/>
</dbReference>
<dbReference type="RefSeq" id="XP_038075614.1">
    <property type="nucleotide sequence ID" value="XM_038219686.1"/>
</dbReference>
<keyword evidence="2 5" id="KW-0378">Hydrolase</keyword>
<dbReference type="EnsemblMetazoa" id="XM_038219686.1">
    <property type="protein sequence ID" value="XP_038075614.1"/>
    <property type="gene ID" value="LOC119743284"/>
</dbReference>
<keyword evidence="4 5" id="KW-0067">ATP-binding</keyword>
<dbReference type="PROSITE" id="PS51198">
    <property type="entry name" value="UVRD_HELICASE_ATP_BIND"/>
    <property type="match status" value="1"/>
</dbReference>
<keyword evidence="9" id="KW-1185">Reference proteome</keyword>
<evidence type="ECO:0000256" key="4">
    <source>
        <dbReference type="ARBA" id="ARBA00022840"/>
    </source>
</evidence>
<feature type="region of interest" description="Disordered" evidence="6">
    <location>
        <begin position="1"/>
        <end position="40"/>
    </location>
</feature>
<dbReference type="Pfam" id="PF00580">
    <property type="entry name" value="UvrD-helicase"/>
    <property type="match status" value="1"/>
</dbReference>
<evidence type="ECO:0000256" key="2">
    <source>
        <dbReference type="ARBA" id="ARBA00022801"/>
    </source>
</evidence>
<evidence type="ECO:0000256" key="6">
    <source>
        <dbReference type="SAM" id="MobiDB-lite"/>
    </source>
</evidence>
<dbReference type="AlphaFoldDB" id="A0A914BHP5"/>
<feature type="region of interest" description="Disordered" evidence="6">
    <location>
        <begin position="930"/>
        <end position="971"/>
    </location>
</feature>
<feature type="compositionally biased region" description="Basic and acidic residues" evidence="6">
    <location>
        <begin position="930"/>
        <end position="966"/>
    </location>
</feature>
<dbReference type="Proteomes" id="UP000887568">
    <property type="component" value="Unplaced"/>
</dbReference>
<dbReference type="InterPro" id="IPR027417">
    <property type="entry name" value="P-loop_NTPase"/>
</dbReference>
<organism evidence="8 9">
    <name type="scientific">Patiria miniata</name>
    <name type="common">Bat star</name>
    <name type="synonym">Asterina miniata</name>
    <dbReference type="NCBI Taxonomy" id="46514"/>
    <lineage>
        <taxon>Eukaryota</taxon>
        <taxon>Metazoa</taxon>
        <taxon>Echinodermata</taxon>
        <taxon>Eleutherozoa</taxon>
        <taxon>Asterozoa</taxon>
        <taxon>Asteroidea</taxon>
        <taxon>Valvatacea</taxon>
        <taxon>Valvatida</taxon>
        <taxon>Asterinidae</taxon>
        <taxon>Patiria</taxon>
    </lineage>
</organism>
<dbReference type="GO" id="GO:0016787">
    <property type="term" value="F:hydrolase activity"/>
    <property type="evidence" value="ECO:0007669"/>
    <property type="project" value="UniProtKB-UniRule"/>
</dbReference>